<dbReference type="Gene3D" id="1.10.10.10">
    <property type="entry name" value="Winged helix-like DNA-binding domain superfamily/Winged helix DNA-binding domain"/>
    <property type="match status" value="1"/>
</dbReference>
<evidence type="ECO:0000256" key="1">
    <source>
        <dbReference type="ARBA" id="ARBA00009437"/>
    </source>
</evidence>
<dbReference type="Pfam" id="PF03466">
    <property type="entry name" value="LysR_substrate"/>
    <property type="match status" value="1"/>
</dbReference>
<dbReference type="CDD" id="cd08422">
    <property type="entry name" value="PBP2_CrgA_like"/>
    <property type="match status" value="1"/>
</dbReference>
<evidence type="ECO:0000256" key="4">
    <source>
        <dbReference type="ARBA" id="ARBA00023163"/>
    </source>
</evidence>
<evidence type="ECO:0000259" key="5">
    <source>
        <dbReference type="PROSITE" id="PS50931"/>
    </source>
</evidence>
<dbReference type="GO" id="GO:0003700">
    <property type="term" value="F:DNA-binding transcription factor activity"/>
    <property type="evidence" value="ECO:0007669"/>
    <property type="project" value="InterPro"/>
</dbReference>
<dbReference type="RefSeq" id="WP_061476934.1">
    <property type="nucleotide sequence ID" value="NZ_JMGO02000010.1"/>
</dbReference>
<dbReference type="EMBL" id="JMGO02000010">
    <property type="protein sequence ID" value="KXU79391.1"/>
    <property type="molecule type" value="Genomic_DNA"/>
</dbReference>
<dbReference type="PANTHER" id="PTHR30537">
    <property type="entry name" value="HTH-TYPE TRANSCRIPTIONAL REGULATOR"/>
    <property type="match status" value="1"/>
</dbReference>
<dbReference type="GO" id="GO:0043565">
    <property type="term" value="F:sequence-specific DNA binding"/>
    <property type="evidence" value="ECO:0007669"/>
    <property type="project" value="TreeGrafter"/>
</dbReference>
<dbReference type="InterPro" id="IPR036390">
    <property type="entry name" value="WH_DNA-bd_sf"/>
</dbReference>
<evidence type="ECO:0000256" key="2">
    <source>
        <dbReference type="ARBA" id="ARBA00023015"/>
    </source>
</evidence>
<dbReference type="InterPro" id="IPR036388">
    <property type="entry name" value="WH-like_DNA-bd_sf"/>
</dbReference>
<keyword evidence="2" id="KW-0805">Transcription regulation</keyword>
<reference evidence="6 7" key="1">
    <citation type="submission" date="2016-02" db="EMBL/GenBank/DDBJ databases">
        <title>Draft genome sequence of Aeromonas trota strain 1999lcr isolated from cerebrospinal fluid (CSF).</title>
        <authorList>
            <person name="Dallagassa C.B."/>
            <person name="Prediger K.C."/>
            <person name="Weiss V.A."/>
            <person name="Assis F.E."/>
            <person name="Baura V."/>
            <person name="Cruz L.M."/>
            <person name="Souza E.M."/>
            <person name="Pedrosa F.O."/>
            <person name="Fadel-Picheth C.M."/>
        </authorList>
    </citation>
    <scope>NUCLEOTIDE SEQUENCE [LARGE SCALE GENOMIC DNA]</scope>
    <source>
        <strain evidence="6 7">1999lcr</strain>
    </source>
</reference>
<sequence>MDLNAALILVRIVDKGSFTAAAQELGMTKAMVSRRIAELECRLGVRLLYRSTRQLTLTEEGEQYYQRCSKAVDALTEAELMLSARQQEVTGTLKLAVPIETGQLVVGRMVAKFLQRYPAMQVELELTNRILDPISEGLDAVVRVGDMSNSNLAARRLWSTERLLCASPDYLARSPAIARPEDLLRHERVAVSSGFLASHWCFERDGREVLVDPPSRFRVNNITCAREAAKAGLGVASLPAMLCLEELERGELVSLLPEWQQSRVPIYLLFPERRLMPRKLRAFIDFMVENGVEFGIDKLL</sequence>
<dbReference type="AlphaFoldDB" id="A0A175VFI8"/>
<evidence type="ECO:0000313" key="6">
    <source>
        <dbReference type="EMBL" id="KXU79391.1"/>
    </source>
</evidence>
<dbReference type="Pfam" id="PF00126">
    <property type="entry name" value="HTH_1"/>
    <property type="match status" value="1"/>
</dbReference>
<dbReference type="STRING" id="29489.VL01_18975"/>
<dbReference type="GO" id="GO:0006351">
    <property type="term" value="P:DNA-templated transcription"/>
    <property type="evidence" value="ECO:0007669"/>
    <property type="project" value="TreeGrafter"/>
</dbReference>
<keyword evidence="4" id="KW-0804">Transcription</keyword>
<protein>
    <submittedName>
        <fullName evidence="6">LysR family transcriptional regulator</fullName>
    </submittedName>
</protein>
<dbReference type="Proteomes" id="UP000078435">
    <property type="component" value="Unassembled WGS sequence"/>
</dbReference>
<name>A0A175VFI8_AEREN</name>
<evidence type="ECO:0000256" key="3">
    <source>
        <dbReference type="ARBA" id="ARBA00023125"/>
    </source>
</evidence>
<dbReference type="SUPFAM" id="SSF46785">
    <property type="entry name" value="Winged helix' DNA-binding domain"/>
    <property type="match status" value="1"/>
</dbReference>
<comment type="caution">
    <text evidence="6">The sequence shown here is derived from an EMBL/GenBank/DDBJ whole genome shotgun (WGS) entry which is preliminary data.</text>
</comment>
<dbReference type="OrthoDB" id="9786526at2"/>
<keyword evidence="3" id="KW-0238">DNA-binding</keyword>
<accession>A0A175VFI8</accession>
<dbReference type="PANTHER" id="PTHR30537:SF68">
    <property type="entry name" value="TRANSCRIPTIONAL REGULATOR-RELATED"/>
    <property type="match status" value="1"/>
</dbReference>
<evidence type="ECO:0000313" key="7">
    <source>
        <dbReference type="Proteomes" id="UP000078435"/>
    </source>
</evidence>
<dbReference type="PROSITE" id="PS50931">
    <property type="entry name" value="HTH_LYSR"/>
    <property type="match status" value="1"/>
</dbReference>
<proteinExistence type="inferred from homology"/>
<gene>
    <name evidence="6" type="ORF">LCR_19025</name>
</gene>
<dbReference type="InterPro" id="IPR005119">
    <property type="entry name" value="LysR_subst-bd"/>
</dbReference>
<dbReference type="FunFam" id="1.10.10.10:FF:000001">
    <property type="entry name" value="LysR family transcriptional regulator"/>
    <property type="match status" value="1"/>
</dbReference>
<organism evidence="6 7">
    <name type="scientific">Aeromonas enteropelogenes</name>
    <name type="common">Aeromonas trota</name>
    <dbReference type="NCBI Taxonomy" id="29489"/>
    <lineage>
        <taxon>Bacteria</taxon>
        <taxon>Pseudomonadati</taxon>
        <taxon>Pseudomonadota</taxon>
        <taxon>Gammaproteobacteria</taxon>
        <taxon>Aeromonadales</taxon>
        <taxon>Aeromonadaceae</taxon>
        <taxon>Aeromonas</taxon>
    </lineage>
</organism>
<dbReference type="InterPro" id="IPR058163">
    <property type="entry name" value="LysR-type_TF_proteobact-type"/>
</dbReference>
<feature type="domain" description="HTH lysR-type" evidence="5">
    <location>
        <begin position="1"/>
        <end position="58"/>
    </location>
</feature>
<dbReference type="SUPFAM" id="SSF53850">
    <property type="entry name" value="Periplasmic binding protein-like II"/>
    <property type="match status" value="1"/>
</dbReference>
<dbReference type="InterPro" id="IPR000847">
    <property type="entry name" value="LysR_HTH_N"/>
</dbReference>
<comment type="similarity">
    <text evidence="1">Belongs to the LysR transcriptional regulatory family.</text>
</comment>
<dbReference type="Gene3D" id="3.40.190.290">
    <property type="match status" value="1"/>
</dbReference>